<evidence type="ECO:0000256" key="3">
    <source>
        <dbReference type="ARBA" id="ARBA00022833"/>
    </source>
</evidence>
<dbReference type="GO" id="GO:0005739">
    <property type="term" value="C:mitochondrion"/>
    <property type="evidence" value="ECO:0007669"/>
    <property type="project" value="TreeGrafter"/>
</dbReference>
<accession>A0AAN7ZBU0</accession>
<organism evidence="6 7">
    <name type="scientific">Pyrocoelia pectoralis</name>
    <dbReference type="NCBI Taxonomy" id="417401"/>
    <lineage>
        <taxon>Eukaryota</taxon>
        <taxon>Metazoa</taxon>
        <taxon>Ecdysozoa</taxon>
        <taxon>Arthropoda</taxon>
        <taxon>Hexapoda</taxon>
        <taxon>Insecta</taxon>
        <taxon>Pterygota</taxon>
        <taxon>Neoptera</taxon>
        <taxon>Endopterygota</taxon>
        <taxon>Coleoptera</taxon>
        <taxon>Polyphaga</taxon>
        <taxon>Elateriformia</taxon>
        <taxon>Elateroidea</taxon>
        <taxon>Lampyridae</taxon>
        <taxon>Lampyrinae</taxon>
        <taxon>Pyrocoelia</taxon>
    </lineage>
</organism>
<evidence type="ECO:0000313" key="7">
    <source>
        <dbReference type="Proteomes" id="UP001329430"/>
    </source>
</evidence>
<dbReference type="Pfam" id="PF21366">
    <property type="entry name" value="TRAFD1-XIAF1_ZnF"/>
    <property type="match status" value="1"/>
</dbReference>
<evidence type="ECO:0000256" key="1">
    <source>
        <dbReference type="ARBA" id="ARBA00022723"/>
    </source>
</evidence>
<proteinExistence type="predicted"/>
<dbReference type="PANTHER" id="PTHR16295:SF10">
    <property type="entry name" value="EXPRESSED PROTEIN"/>
    <property type="match status" value="1"/>
</dbReference>
<dbReference type="InterPro" id="IPR049439">
    <property type="entry name" value="TRAFD1-XIAF1_Znf"/>
</dbReference>
<reference evidence="6 7" key="1">
    <citation type="journal article" date="2024" name="Insects">
        <title>An Improved Chromosome-Level Genome Assembly of the Firefly Pyrocoelia pectoralis.</title>
        <authorList>
            <person name="Fu X."/>
            <person name="Meyer-Rochow V.B."/>
            <person name="Ballantyne L."/>
            <person name="Zhu X."/>
        </authorList>
    </citation>
    <scope>NUCLEOTIDE SEQUENCE [LARGE SCALE GENOMIC DNA]</scope>
    <source>
        <strain evidence="6">XCY_ONT2</strain>
    </source>
</reference>
<keyword evidence="2" id="KW-0863">Zinc-finger</keyword>
<feature type="region of interest" description="Disordered" evidence="4">
    <location>
        <begin position="197"/>
        <end position="217"/>
    </location>
</feature>
<evidence type="ECO:0000256" key="2">
    <source>
        <dbReference type="ARBA" id="ARBA00022771"/>
    </source>
</evidence>
<dbReference type="Proteomes" id="UP001329430">
    <property type="component" value="Chromosome 10"/>
</dbReference>
<evidence type="ECO:0000313" key="6">
    <source>
        <dbReference type="EMBL" id="KAK5637957.1"/>
    </source>
</evidence>
<sequence>MGDNVELEVCANCKREIPHYNYVMHTAHCARNFTLCGVCKEPIPKSNFQQHSKTCKAESKIKPLVTPTKIEQSSYFSVRKEIEDKKVQQRQERRLERLEKFTNVTQTVGHSHSNLLPCQYCEIELPKFELGEHETYCGARTEKCQDCGENVMFKYRQLHLDSNHGFIGSGSRTPETTRRSVPLSSLMTDLPTTPYLYNPPGRSLLSTTSSTGEKLETSKEISRRLDCKTEYIRNLLHDSASITAPIRSTGAVPRYRQPDKPLVRRNPPTVLVIPCEFCNTPIPHEELIEHETGCRPDLARYNPRSREYDDGMSFVLAPEPGSPDVELPCEFCSDLIPASQLLSHQAACN</sequence>
<keyword evidence="7" id="KW-1185">Reference proteome</keyword>
<feature type="domain" description="TRAFD1/XAF1 zinc finger" evidence="5">
    <location>
        <begin position="124"/>
        <end position="155"/>
    </location>
</feature>
<keyword evidence="1" id="KW-0479">Metal-binding</keyword>
<dbReference type="PANTHER" id="PTHR16295">
    <property type="entry name" value="TRAF-TYPE ZINC FINGER PROTEIN-RELATED"/>
    <property type="match status" value="1"/>
</dbReference>
<comment type="caution">
    <text evidence="6">The sequence shown here is derived from an EMBL/GenBank/DDBJ whole genome shotgun (WGS) entry which is preliminary data.</text>
</comment>
<evidence type="ECO:0000256" key="4">
    <source>
        <dbReference type="SAM" id="MobiDB-lite"/>
    </source>
</evidence>
<feature type="compositionally biased region" description="Low complexity" evidence="4">
    <location>
        <begin position="203"/>
        <end position="212"/>
    </location>
</feature>
<dbReference type="GO" id="GO:0008270">
    <property type="term" value="F:zinc ion binding"/>
    <property type="evidence" value="ECO:0007669"/>
    <property type="project" value="UniProtKB-KW"/>
</dbReference>
<name>A0AAN7ZBU0_9COLE</name>
<dbReference type="AlphaFoldDB" id="A0AAN7ZBU0"/>
<evidence type="ECO:0000259" key="5">
    <source>
        <dbReference type="Pfam" id="PF21366"/>
    </source>
</evidence>
<dbReference type="EMBL" id="JAVRBK010000010">
    <property type="protein sequence ID" value="KAK5637957.1"/>
    <property type="molecule type" value="Genomic_DNA"/>
</dbReference>
<dbReference type="InterPro" id="IPR051986">
    <property type="entry name" value="Innate_Immune_Apopt_Reg"/>
</dbReference>
<keyword evidence="3" id="KW-0862">Zinc</keyword>
<gene>
    <name evidence="6" type="ORF">RI129_012252</name>
</gene>
<dbReference type="Gene3D" id="3.30.40.10">
    <property type="entry name" value="Zinc/RING finger domain, C3HC4 (zinc finger)"/>
    <property type="match status" value="1"/>
</dbReference>
<dbReference type="InterPro" id="IPR013083">
    <property type="entry name" value="Znf_RING/FYVE/PHD"/>
</dbReference>
<protein>
    <recommendedName>
        <fullName evidence="5">TRAFD1/XAF1 zinc finger domain-containing protein</fullName>
    </recommendedName>
</protein>